<evidence type="ECO:0000313" key="11">
    <source>
        <dbReference type="Proteomes" id="UP001583186"/>
    </source>
</evidence>
<feature type="transmembrane region" description="Helical" evidence="8">
    <location>
        <begin position="110"/>
        <end position="130"/>
    </location>
</feature>
<dbReference type="InterPro" id="IPR020846">
    <property type="entry name" value="MFS_dom"/>
</dbReference>
<feature type="domain" description="Major facilitator superfamily (MFS) profile" evidence="9">
    <location>
        <begin position="11"/>
        <end position="456"/>
    </location>
</feature>
<feature type="transmembrane region" description="Helical" evidence="8">
    <location>
        <begin position="266"/>
        <end position="290"/>
    </location>
</feature>
<dbReference type="PROSITE" id="PS50850">
    <property type="entry name" value="MFS"/>
    <property type="match status" value="1"/>
</dbReference>
<keyword evidence="5 8" id="KW-1133">Transmembrane helix</keyword>
<dbReference type="PROSITE" id="PS00216">
    <property type="entry name" value="SUGAR_TRANSPORT_1"/>
    <property type="match status" value="1"/>
</dbReference>
<dbReference type="InterPro" id="IPR003663">
    <property type="entry name" value="Sugar/inositol_transpt"/>
</dbReference>
<evidence type="ECO:0000256" key="5">
    <source>
        <dbReference type="ARBA" id="ARBA00022989"/>
    </source>
</evidence>
<proteinExistence type="inferred from homology"/>
<evidence type="ECO:0000256" key="1">
    <source>
        <dbReference type="ARBA" id="ARBA00004141"/>
    </source>
</evidence>
<comment type="caution">
    <text evidence="10">The sequence shown here is derived from an EMBL/GenBank/DDBJ whole genome shotgun (WGS) entry which is preliminary data.</text>
</comment>
<feature type="transmembrane region" description="Helical" evidence="8">
    <location>
        <begin position="175"/>
        <end position="196"/>
    </location>
</feature>
<dbReference type="InterPro" id="IPR050360">
    <property type="entry name" value="MFS_Sugar_Transporters"/>
</dbReference>
<evidence type="ECO:0000256" key="2">
    <source>
        <dbReference type="ARBA" id="ARBA00010992"/>
    </source>
</evidence>
<feature type="transmembrane region" description="Helical" evidence="8">
    <location>
        <begin position="142"/>
        <end position="163"/>
    </location>
</feature>
<accession>A0ABR3ZTM9</accession>
<evidence type="ECO:0000256" key="3">
    <source>
        <dbReference type="ARBA" id="ARBA00022448"/>
    </source>
</evidence>
<sequence length="514" mass="56442">MAKITAFNLVSVFFAASGGFTYGFGFGVFTSSIGQPGFFSYFNLVKGSTYEANIIDAINSLFAFGAALGALTQGYTSDWLGRRRAIFAAAIMCIIGGALTAGSAAIPMLIIVRFFQGIGLGQCVTLAPLYISEIAPARRRGLLIGVFSAALGTGYTVVAWISFGTHYATNETVQWRVPLALACVAPLAQAIGVWFIPESPRWLVLKDRKEDAWQIVRRLHRDPNDAEERNAQAEFTQICRQVAYDKQFDVSYWQMFRRPSWRKRSFLVLFLMFASQSTGVLGIGNFAILIYESLGFTGGLPIMMNAVYTLIGTSATFLGSYLADRVGRRTLLVIGFPINAMFLLGEALLQRQYVDGTGASSHAGLSACVLFLFLYIVSYDICIDPVSFIYVAEVWPTAVRSKGIALGWFAYFMGTLTYTTLAALAFKNISWRYYMVFFGCNIVSSIAIYFFLPETKGKTLEEMGDLFGDEVVVHMADDGRGFVETGGDLMESKVAADGEVVMQEVVDTEREGTV</sequence>
<keyword evidence="6 8" id="KW-0472">Membrane</keyword>
<feature type="transmembrane region" description="Helical" evidence="8">
    <location>
        <begin position="12"/>
        <end position="34"/>
    </location>
</feature>
<dbReference type="InterPro" id="IPR005828">
    <property type="entry name" value="MFS_sugar_transport-like"/>
</dbReference>
<evidence type="ECO:0000256" key="4">
    <source>
        <dbReference type="ARBA" id="ARBA00022692"/>
    </source>
</evidence>
<organism evidence="10 11">
    <name type="scientific">Sporothrix stenoceras</name>
    <dbReference type="NCBI Taxonomy" id="5173"/>
    <lineage>
        <taxon>Eukaryota</taxon>
        <taxon>Fungi</taxon>
        <taxon>Dikarya</taxon>
        <taxon>Ascomycota</taxon>
        <taxon>Pezizomycotina</taxon>
        <taxon>Sordariomycetes</taxon>
        <taxon>Sordariomycetidae</taxon>
        <taxon>Ophiostomatales</taxon>
        <taxon>Ophiostomataceae</taxon>
        <taxon>Sporothrix</taxon>
    </lineage>
</organism>
<comment type="similarity">
    <text evidence="2 7">Belongs to the major facilitator superfamily. Sugar transporter (TC 2.A.1.1) family.</text>
</comment>
<feature type="transmembrane region" description="Helical" evidence="8">
    <location>
        <begin position="404"/>
        <end position="425"/>
    </location>
</feature>
<dbReference type="PRINTS" id="PR00171">
    <property type="entry name" value="SUGRTRNSPORT"/>
</dbReference>
<reference evidence="10 11" key="1">
    <citation type="journal article" date="2024" name="IMA Fungus">
        <title>IMA Genome - F19 : A genome assembly and annotation guide to empower mycologists, including annotated draft genome sequences of Ceratocystis pirilliformis, Diaporthe australafricana, Fusarium ophioides, Paecilomyces lecythidis, and Sporothrix stenoceras.</title>
        <authorList>
            <person name="Aylward J."/>
            <person name="Wilson A.M."/>
            <person name="Visagie C.M."/>
            <person name="Spraker J."/>
            <person name="Barnes I."/>
            <person name="Buitendag C."/>
            <person name="Ceriani C."/>
            <person name="Del Mar Angel L."/>
            <person name="du Plessis D."/>
            <person name="Fuchs T."/>
            <person name="Gasser K."/>
            <person name="Kramer D."/>
            <person name="Li W."/>
            <person name="Munsamy K."/>
            <person name="Piso A."/>
            <person name="Price J.L."/>
            <person name="Sonnekus B."/>
            <person name="Thomas C."/>
            <person name="van der Nest A."/>
            <person name="van Dijk A."/>
            <person name="van Heerden A."/>
            <person name="van Vuuren N."/>
            <person name="Yilmaz N."/>
            <person name="Duong T.A."/>
            <person name="van der Merwe N.A."/>
            <person name="Wingfield M.J."/>
            <person name="Wingfield B.D."/>
        </authorList>
    </citation>
    <scope>NUCLEOTIDE SEQUENCE [LARGE SCALE GENOMIC DNA]</scope>
    <source>
        <strain evidence="10 11">CMW 5346</strain>
    </source>
</reference>
<feature type="transmembrane region" description="Helical" evidence="8">
    <location>
        <begin position="302"/>
        <end position="323"/>
    </location>
</feature>
<feature type="transmembrane region" description="Helical" evidence="8">
    <location>
        <begin position="369"/>
        <end position="392"/>
    </location>
</feature>
<name>A0ABR3ZTM9_9PEZI</name>
<evidence type="ECO:0000313" key="10">
    <source>
        <dbReference type="EMBL" id="KAL1903562.1"/>
    </source>
</evidence>
<dbReference type="EMBL" id="JAWCUI010000001">
    <property type="protein sequence ID" value="KAL1903562.1"/>
    <property type="molecule type" value="Genomic_DNA"/>
</dbReference>
<protein>
    <recommendedName>
        <fullName evidence="9">Major facilitator superfamily (MFS) profile domain-containing protein</fullName>
    </recommendedName>
</protein>
<feature type="transmembrane region" description="Helical" evidence="8">
    <location>
        <begin position="85"/>
        <end position="104"/>
    </location>
</feature>
<dbReference type="NCBIfam" id="TIGR00879">
    <property type="entry name" value="SP"/>
    <property type="match status" value="1"/>
</dbReference>
<gene>
    <name evidence="10" type="ORF">Sste5346_000190</name>
</gene>
<feature type="transmembrane region" description="Helical" evidence="8">
    <location>
        <begin position="431"/>
        <end position="452"/>
    </location>
</feature>
<evidence type="ECO:0000256" key="8">
    <source>
        <dbReference type="SAM" id="Phobius"/>
    </source>
</evidence>
<dbReference type="Pfam" id="PF00083">
    <property type="entry name" value="Sugar_tr"/>
    <property type="match status" value="1"/>
</dbReference>
<evidence type="ECO:0000259" key="9">
    <source>
        <dbReference type="PROSITE" id="PS50850"/>
    </source>
</evidence>
<dbReference type="InterPro" id="IPR036259">
    <property type="entry name" value="MFS_trans_sf"/>
</dbReference>
<feature type="transmembrane region" description="Helical" evidence="8">
    <location>
        <begin position="330"/>
        <end position="349"/>
    </location>
</feature>
<keyword evidence="3 7" id="KW-0813">Transport</keyword>
<dbReference type="SUPFAM" id="SSF103473">
    <property type="entry name" value="MFS general substrate transporter"/>
    <property type="match status" value="1"/>
</dbReference>
<feature type="transmembrane region" description="Helical" evidence="8">
    <location>
        <begin position="54"/>
        <end position="73"/>
    </location>
</feature>
<dbReference type="InterPro" id="IPR005829">
    <property type="entry name" value="Sugar_transporter_CS"/>
</dbReference>
<dbReference type="PANTHER" id="PTHR48022:SF11">
    <property type="entry name" value="MONOSACCHARIDE TRANSPORTER (HXT8), PUTATIVE (AFU_ORTHOLOGUE AFUA_2G08120)-RELATED"/>
    <property type="match status" value="1"/>
</dbReference>
<evidence type="ECO:0000256" key="7">
    <source>
        <dbReference type="RuleBase" id="RU003346"/>
    </source>
</evidence>
<dbReference type="Proteomes" id="UP001583186">
    <property type="component" value="Unassembled WGS sequence"/>
</dbReference>
<comment type="subcellular location">
    <subcellularLocation>
        <location evidence="1">Membrane</location>
        <topology evidence="1">Multi-pass membrane protein</topology>
    </subcellularLocation>
</comment>
<evidence type="ECO:0000256" key="6">
    <source>
        <dbReference type="ARBA" id="ARBA00023136"/>
    </source>
</evidence>
<dbReference type="PANTHER" id="PTHR48022">
    <property type="entry name" value="PLASTIDIC GLUCOSE TRANSPORTER 4"/>
    <property type="match status" value="1"/>
</dbReference>
<dbReference type="PROSITE" id="PS00217">
    <property type="entry name" value="SUGAR_TRANSPORT_2"/>
    <property type="match status" value="1"/>
</dbReference>
<dbReference type="Gene3D" id="1.20.1250.20">
    <property type="entry name" value="MFS general substrate transporter like domains"/>
    <property type="match status" value="1"/>
</dbReference>
<keyword evidence="11" id="KW-1185">Reference proteome</keyword>
<keyword evidence="4 8" id="KW-0812">Transmembrane</keyword>